<accession>A0A4E0R7I7</accession>
<keyword evidence="12" id="KW-1185">Reference proteome</keyword>
<evidence type="ECO:0000256" key="2">
    <source>
        <dbReference type="ARBA" id="ARBA00022516"/>
    </source>
</evidence>
<dbReference type="UniPathway" id="UPA00753">
    <property type="reaction ID" value="UER00739"/>
</dbReference>
<dbReference type="EC" id="2.7.7.15" evidence="9"/>
<dbReference type="InterPro" id="IPR004821">
    <property type="entry name" value="Cyt_trans-like"/>
</dbReference>
<dbReference type="AlphaFoldDB" id="A0A4E0R7I7"/>
<dbReference type="GO" id="GO:0004105">
    <property type="term" value="F:choline-phosphate cytidylyltransferase activity"/>
    <property type="evidence" value="ECO:0007669"/>
    <property type="project" value="UniProtKB-EC"/>
</dbReference>
<comment type="pathway">
    <text evidence="8">Phospholipid metabolism; phosphatidylcholine biosynthesis; phosphatidylcholine from phosphocholine: step 1/2.</text>
</comment>
<evidence type="ECO:0000256" key="9">
    <source>
        <dbReference type="ARBA" id="ARBA00026101"/>
    </source>
</evidence>
<dbReference type="Pfam" id="PF01467">
    <property type="entry name" value="CTP_transf_like"/>
    <property type="match status" value="1"/>
</dbReference>
<dbReference type="SUPFAM" id="SSF52374">
    <property type="entry name" value="Nucleotidylyl transferase"/>
    <property type="match status" value="1"/>
</dbReference>
<keyword evidence="2" id="KW-0444">Lipid biosynthesis</keyword>
<sequence length="356" mass="40312">MVKHCDLRSASGIKAPTPVVCCACCPHRLEKVCCRRLNQSGSTSQTGTNQSVLNCAKSCVCHVSVYAAPRHRSNIAWARASKCETERVPQSDHCNITGALANHRVRRHRSAEQNFSYFYSAPNRKQAVVLRLTAKRSKSTPCLKMNRIDFPEENTTESLMAYRPESKQNGNSVGSNLISCYRPAPFSHEPAAREINESCDYTFRITAEMAKNNQAPRPVRIYADGAYDMFHSGHARQLMQAKCAFPNTYLIVGVSNDADLHRYKGRTVMNETERYEAVRHCRYVDEVVTDAPWSITEDFLQKHKIDFVAHDDIPYASEDSEDIYKPLKDAGMYVEFLFNPFISHKKVINISTLSDQ</sequence>
<dbReference type="EMBL" id="JXXN02003378">
    <property type="protein sequence ID" value="THD21631.1"/>
    <property type="molecule type" value="Genomic_DNA"/>
</dbReference>
<dbReference type="Proteomes" id="UP000230066">
    <property type="component" value="Unassembled WGS sequence"/>
</dbReference>
<evidence type="ECO:0000256" key="7">
    <source>
        <dbReference type="ARBA" id="ARBA00023264"/>
    </source>
</evidence>
<keyword evidence="3" id="KW-0808">Transferase</keyword>
<keyword evidence="4 11" id="KW-0548">Nucleotidyltransferase</keyword>
<dbReference type="InterPro" id="IPR045049">
    <property type="entry name" value="Pcy1-like"/>
</dbReference>
<feature type="domain" description="Cytidyltransferase-like" evidence="10">
    <location>
        <begin position="222"/>
        <end position="352"/>
    </location>
</feature>
<evidence type="ECO:0000256" key="1">
    <source>
        <dbReference type="ARBA" id="ARBA00010101"/>
    </source>
</evidence>
<evidence type="ECO:0000256" key="6">
    <source>
        <dbReference type="ARBA" id="ARBA00023209"/>
    </source>
</evidence>
<dbReference type="NCBIfam" id="TIGR00125">
    <property type="entry name" value="cyt_tran_rel"/>
    <property type="match status" value="1"/>
</dbReference>
<dbReference type="InterPro" id="IPR014729">
    <property type="entry name" value="Rossmann-like_a/b/a_fold"/>
</dbReference>
<name>A0A4E0R7I7_FASHE</name>
<evidence type="ECO:0000259" key="10">
    <source>
        <dbReference type="Pfam" id="PF01467"/>
    </source>
</evidence>
<dbReference type="InterPro" id="IPR041723">
    <property type="entry name" value="CCT"/>
</dbReference>
<dbReference type="GO" id="GO:0031210">
    <property type="term" value="F:phosphatidylcholine binding"/>
    <property type="evidence" value="ECO:0007669"/>
    <property type="project" value="TreeGrafter"/>
</dbReference>
<organism evidence="11 12">
    <name type="scientific">Fasciola hepatica</name>
    <name type="common">Liver fluke</name>
    <dbReference type="NCBI Taxonomy" id="6192"/>
    <lineage>
        <taxon>Eukaryota</taxon>
        <taxon>Metazoa</taxon>
        <taxon>Spiralia</taxon>
        <taxon>Lophotrochozoa</taxon>
        <taxon>Platyhelminthes</taxon>
        <taxon>Trematoda</taxon>
        <taxon>Digenea</taxon>
        <taxon>Plagiorchiida</taxon>
        <taxon>Echinostomata</taxon>
        <taxon>Echinostomatoidea</taxon>
        <taxon>Fasciolidae</taxon>
        <taxon>Fasciola</taxon>
    </lineage>
</organism>
<reference evidence="11" key="1">
    <citation type="submission" date="2019-03" db="EMBL/GenBank/DDBJ databases">
        <title>Improved annotation for the trematode Fasciola hepatica.</title>
        <authorList>
            <person name="Choi Y.-J."/>
            <person name="Martin J."/>
            <person name="Mitreva M."/>
        </authorList>
    </citation>
    <scope>NUCLEOTIDE SEQUENCE [LARGE SCALE GENOMIC DNA]</scope>
</reference>
<dbReference type="CDD" id="cd02174">
    <property type="entry name" value="CCT"/>
    <property type="match status" value="1"/>
</dbReference>
<evidence type="ECO:0000313" key="11">
    <source>
        <dbReference type="EMBL" id="THD21631.1"/>
    </source>
</evidence>
<keyword evidence="7" id="KW-1208">Phospholipid metabolism</keyword>
<evidence type="ECO:0000256" key="5">
    <source>
        <dbReference type="ARBA" id="ARBA00023098"/>
    </source>
</evidence>
<keyword evidence="6" id="KW-0594">Phospholipid biosynthesis</keyword>
<evidence type="ECO:0000256" key="8">
    <source>
        <dbReference type="ARBA" id="ARBA00025706"/>
    </source>
</evidence>
<proteinExistence type="inferred from homology"/>
<protein>
    <recommendedName>
        <fullName evidence="9">choline-phosphate cytidylyltransferase</fullName>
        <ecNumber evidence="9">2.7.7.15</ecNumber>
    </recommendedName>
</protein>
<evidence type="ECO:0000256" key="3">
    <source>
        <dbReference type="ARBA" id="ARBA00022679"/>
    </source>
</evidence>
<dbReference type="Gene3D" id="3.40.50.620">
    <property type="entry name" value="HUPs"/>
    <property type="match status" value="1"/>
</dbReference>
<gene>
    <name evidence="11" type="ORF">D915_007082</name>
</gene>
<keyword evidence="5" id="KW-0443">Lipid metabolism</keyword>
<dbReference type="PANTHER" id="PTHR10739">
    <property type="entry name" value="CYTIDYLYLTRANSFERASE"/>
    <property type="match status" value="1"/>
</dbReference>
<comment type="caution">
    <text evidence="11">The sequence shown here is derived from an EMBL/GenBank/DDBJ whole genome shotgun (WGS) entry which is preliminary data.</text>
</comment>
<comment type="similarity">
    <text evidence="1">Belongs to the cytidylyltransferase family.</text>
</comment>
<evidence type="ECO:0000256" key="4">
    <source>
        <dbReference type="ARBA" id="ARBA00022695"/>
    </source>
</evidence>
<dbReference type="PANTHER" id="PTHR10739:SF13">
    <property type="entry name" value="CHOLINE-PHOSPHATE CYTIDYLYLTRANSFERASE"/>
    <property type="match status" value="1"/>
</dbReference>
<evidence type="ECO:0000313" key="12">
    <source>
        <dbReference type="Proteomes" id="UP000230066"/>
    </source>
</evidence>